<evidence type="ECO:0000256" key="2">
    <source>
        <dbReference type="ARBA" id="ARBA00023015"/>
    </source>
</evidence>
<dbReference type="PANTHER" id="PTHR30537">
    <property type="entry name" value="HTH-TYPE TRANSCRIPTIONAL REGULATOR"/>
    <property type="match status" value="1"/>
</dbReference>
<dbReference type="SUPFAM" id="SSF46785">
    <property type="entry name" value="Winged helix' DNA-binding domain"/>
    <property type="match status" value="1"/>
</dbReference>
<protein>
    <submittedName>
        <fullName evidence="6">Transcriptional regulator</fullName>
    </submittedName>
</protein>
<dbReference type="PANTHER" id="PTHR30537:SF72">
    <property type="entry name" value="LYSR FAMILY TRANSCRIPTIONAL REGULATOR"/>
    <property type="match status" value="1"/>
</dbReference>
<evidence type="ECO:0000256" key="4">
    <source>
        <dbReference type="ARBA" id="ARBA00023163"/>
    </source>
</evidence>
<dbReference type="GO" id="GO:0003700">
    <property type="term" value="F:DNA-binding transcription factor activity"/>
    <property type="evidence" value="ECO:0007669"/>
    <property type="project" value="InterPro"/>
</dbReference>
<proteinExistence type="inferred from homology"/>
<evidence type="ECO:0000313" key="6">
    <source>
        <dbReference type="EMBL" id="OAI91356.1"/>
    </source>
</evidence>
<dbReference type="Pfam" id="PF03466">
    <property type="entry name" value="LysR_substrate"/>
    <property type="match status" value="1"/>
</dbReference>
<dbReference type="InterPro" id="IPR036388">
    <property type="entry name" value="WH-like_DNA-bd_sf"/>
</dbReference>
<evidence type="ECO:0000313" key="7">
    <source>
        <dbReference type="Proteomes" id="UP000077752"/>
    </source>
</evidence>
<evidence type="ECO:0000259" key="5">
    <source>
        <dbReference type="PROSITE" id="PS50931"/>
    </source>
</evidence>
<comment type="similarity">
    <text evidence="1">Belongs to the LysR transcriptional regulatory family.</text>
</comment>
<dbReference type="InterPro" id="IPR000847">
    <property type="entry name" value="LysR_HTH_N"/>
</dbReference>
<dbReference type="RefSeq" id="WP_064303502.1">
    <property type="nucleotide sequence ID" value="NZ_LUCV01000026.1"/>
</dbReference>
<comment type="caution">
    <text evidence="6">The sequence shown here is derived from an EMBL/GenBank/DDBJ whole genome shotgun (WGS) entry which is preliminary data.</text>
</comment>
<keyword evidence="3" id="KW-0238">DNA-binding</keyword>
<feature type="domain" description="HTH lysR-type" evidence="5">
    <location>
        <begin position="1"/>
        <end position="59"/>
    </location>
</feature>
<accession>A0A177SLZ8</accession>
<dbReference type="EMBL" id="LUCV01000026">
    <property type="protein sequence ID" value="OAI91356.1"/>
    <property type="molecule type" value="Genomic_DNA"/>
</dbReference>
<dbReference type="Pfam" id="PF00126">
    <property type="entry name" value="HTH_1"/>
    <property type="match status" value="1"/>
</dbReference>
<dbReference type="SUPFAM" id="SSF53850">
    <property type="entry name" value="Periplasmic binding protein-like II"/>
    <property type="match status" value="1"/>
</dbReference>
<reference evidence="6 7" key="1">
    <citation type="submission" date="2016-03" db="EMBL/GenBank/DDBJ databases">
        <title>Draft Genome Assembly of Pseudomonas putida strain CBF10-2.</title>
        <authorList>
            <person name="Iyer R.S."/>
            <person name="Damania A."/>
        </authorList>
    </citation>
    <scope>NUCLEOTIDE SEQUENCE [LARGE SCALE GENOMIC DNA]</scope>
    <source>
        <strain evidence="6 7">CBF10-2</strain>
    </source>
</reference>
<dbReference type="Proteomes" id="UP000077752">
    <property type="component" value="Unassembled WGS sequence"/>
</dbReference>
<evidence type="ECO:0000256" key="3">
    <source>
        <dbReference type="ARBA" id="ARBA00023125"/>
    </source>
</evidence>
<dbReference type="GO" id="GO:0043565">
    <property type="term" value="F:sequence-specific DNA binding"/>
    <property type="evidence" value="ECO:0007669"/>
    <property type="project" value="TreeGrafter"/>
</dbReference>
<keyword evidence="4" id="KW-0804">Transcription</keyword>
<sequence>MDRLQAMQVFARVVETNSFNRAAEALGIMPSSATRIIKNLEDYLGVRLLNRTTRQLSLTADGEHYYRHCRQVLADIDRAESTFPGGNATPRGRLRVDISNSLGRLFVLPAVREYQQRFPEVELIIGLSDRTVDLVQEGIDCVVRTGVPLDSASLVARQIGSFDWVTCASPQYLQAYGVPRSLDDLQKHQSVGYLSSRTGRSIEWHYLVNDEPVFVRVPEKLAVNDTDGYVTCGLEGLGLIRVGSYMVWPHLDSGSLVSVLEDYTAPPVPISVMYHHSSYHSPTLRSFVDWVIELFKNTKLGLGN</sequence>
<dbReference type="InterPro" id="IPR005119">
    <property type="entry name" value="LysR_subst-bd"/>
</dbReference>
<dbReference type="Gene3D" id="3.40.190.290">
    <property type="match status" value="1"/>
</dbReference>
<dbReference type="FunFam" id="1.10.10.10:FF:000001">
    <property type="entry name" value="LysR family transcriptional regulator"/>
    <property type="match status" value="1"/>
</dbReference>
<dbReference type="Gene3D" id="1.10.10.10">
    <property type="entry name" value="Winged helix-like DNA-binding domain superfamily/Winged helix DNA-binding domain"/>
    <property type="match status" value="1"/>
</dbReference>
<keyword evidence="2" id="KW-0805">Transcription regulation</keyword>
<dbReference type="InterPro" id="IPR058163">
    <property type="entry name" value="LysR-type_TF_proteobact-type"/>
</dbReference>
<dbReference type="GO" id="GO:0006351">
    <property type="term" value="P:DNA-templated transcription"/>
    <property type="evidence" value="ECO:0007669"/>
    <property type="project" value="TreeGrafter"/>
</dbReference>
<organism evidence="6 7">
    <name type="scientific">Pseudomonas putida</name>
    <name type="common">Arthrobacter siderocapsulatus</name>
    <dbReference type="NCBI Taxonomy" id="303"/>
    <lineage>
        <taxon>Bacteria</taxon>
        <taxon>Pseudomonadati</taxon>
        <taxon>Pseudomonadota</taxon>
        <taxon>Gammaproteobacteria</taxon>
        <taxon>Pseudomonadales</taxon>
        <taxon>Pseudomonadaceae</taxon>
        <taxon>Pseudomonas</taxon>
    </lineage>
</organism>
<dbReference type="AlphaFoldDB" id="A0A177SLZ8"/>
<dbReference type="CDD" id="cd08472">
    <property type="entry name" value="PBP2_CrgA_like_3"/>
    <property type="match status" value="1"/>
</dbReference>
<gene>
    <name evidence="6" type="ORF">AYO28_22015</name>
</gene>
<evidence type="ECO:0000256" key="1">
    <source>
        <dbReference type="ARBA" id="ARBA00009437"/>
    </source>
</evidence>
<name>A0A177SLZ8_PSEPU</name>
<dbReference type="InterPro" id="IPR036390">
    <property type="entry name" value="WH_DNA-bd_sf"/>
</dbReference>
<dbReference type="PROSITE" id="PS50931">
    <property type="entry name" value="HTH_LYSR"/>
    <property type="match status" value="1"/>
</dbReference>